<name>A0A4U8UKN5_STECR</name>
<sequence length="115" mass="12946">MYASSLLFFTLVSSVASQYYCPGNVSYFDLNPCDKDARNQCPCGYGCRPATVIGANTTFEKYICCETRSMIITQCWFELNLLKRILDVSSSRGVRCGNLRGLVGYRHSGRIEQNM</sequence>
<organism evidence="2 3">
    <name type="scientific">Steinernema carpocapsae</name>
    <name type="common">Entomopathogenic nematode</name>
    <dbReference type="NCBI Taxonomy" id="34508"/>
    <lineage>
        <taxon>Eukaryota</taxon>
        <taxon>Metazoa</taxon>
        <taxon>Ecdysozoa</taxon>
        <taxon>Nematoda</taxon>
        <taxon>Chromadorea</taxon>
        <taxon>Rhabditida</taxon>
        <taxon>Tylenchina</taxon>
        <taxon>Panagrolaimomorpha</taxon>
        <taxon>Strongyloidoidea</taxon>
        <taxon>Steinernematidae</taxon>
        <taxon>Steinernema</taxon>
    </lineage>
</organism>
<dbReference type="OrthoDB" id="5805447at2759"/>
<comment type="caution">
    <text evidence="2">The sequence shown here is derived from an EMBL/GenBank/DDBJ whole genome shotgun (WGS) entry which is preliminary data.</text>
</comment>
<reference evidence="2 3" key="1">
    <citation type="journal article" date="2015" name="Genome Biol.">
        <title>Comparative genomics of Steinernema reveals deeply conserved gene regulatory networks.</title>
        <authorList>
            <person name="Dillman A.R."/>
            <person name="Macchietto M."/>
            <person name="Porter C.F."/>
            <person name="Rogers A."/>
            <person name="Williams B."/>
            <person name="Antoshechkin I."/>
            <person name="Lee M.M."/>
            <person name="Goodwin Z."/>
            <person name="Lu X."/>
            <person name="Lewis E.E."/>
            <person name="Goodrich-Blair H."/>
            <person name="Stock S.P."/>
            <person name="Adams B.J."/>
            <person name="Sternberg P.W."/>
            <person name="Mortazavi A."/>
        </authorList>
    </citation>
    <scope>NUCLEOTIDE SEQUENCE [LARGE SCALE GENOMIC DNA]</scope>
    <source>
        <strain evidence="2 3">ALL</strain>
    </source>
</reference>
<evidence type="ECO:0000256" key="1">
    <source>
        <dbReference type="SAM" id="SignalP"/>
    </source>
</evidence>
<reference evidence="2 3" key="2">
    <citation type="journal article" date="2019" name="G3 (Bethesda)">
        <title>Hybrid Assembly of the Genome of the Entomopathogenic Nematode Steinernema carpocapsae Identifies the X-Chromosome.</title>
        <authorList>
            <person name="Serra L."/>
            <person name="Macchietto M."/>
            <person name="Macias-Munoz A."/>
            <person name="McGill C.J."/>
            <person name="Rodriguez I.M."/>
            <person name="Rodriguez B."/>
            <person name="Murad R."/>
            <person name="Mortazavi A."/>
        </authorList>
    </citation>
    <scope>NUCLEOTIDE SEQUENCE [LARGE SCALE GENOMIC DNA]</scope>
    <source>
        <strain evidence="2 3">ALL</strain>
    </source>
</reference>
<dbReference type="AlphaFoldDB" id="A0A4U8UKN5"/>
<evidence type="ECO:0000313" key="3">
    <source>
        <dbReference type="Proteomes" id="UP000298663"/>
    </source>
</evidence>
<dbReference type="EMBL" id="AZBU02000001">
    <property type="protein sequence ID" value="TMS33376.1"/>
    <property type="molecule type" value="Genomic_DNA"/>
</dbReference>
<evidence type="ECO:0000313" key="2">
    <source>
        <dbReference type="EMBL" id="TMS33376.1"/>
    </source>
</evidence>
<gene>
    <name evidence="2" type="ORF">L596_001125</name>
</gene>
<protein>
    <submittedName>
        <fullName evidence="2">Uncharacterized protein</fullName>
    </submittedName>
</protein>
<accession>A0A4U8UKN5</accession>
<proteinExistence type="predicted"/>
<feature type="chain" id="PRO_5020892622" evidence="1">
    <location>
        <begin position="18"/>
        <end position="115"/>
    </location>
</feature>
<dbReference type="Proteomes" id="UP000298663">
    <property type="component" value="Unassembled WGS sequence"/>
</dbReference>
<keyword evidence="3" id="KW-1185">Reference proteome</keyword>
<feature type="signal peptide" evidence="1">
    <location>
        <begin position="1"/>
        <end position="17"/>
    </location>
</feature>
<keyword evidence="1" id="KW-0732">Signal</keyword>